<feature type="transmembrane region" description="Helical" evidence="7">
    <location>
        <begin position="301"/>
        <end position="329"/>
    </location>
</feature>
<feature type="transmembrane region" description="Helical" evidence="7">
    <location>
        <begin position="225"/>
        <end position="247"/>
    </location>
</feature>
<dbReference type="PANTHER" id="PTHR34697:SF2">
    <property type="entry name" value="PHOSPHATIDYLGLYCEROL LYSYLTRANSFERASE"/>
    <property type="match status" value="1"/>
</dbReference>
<dbReference type="EMBL" id="QGLT01000001">
    <property type="protein sequence ID" value="PXZ01673.1"/>
    <property type="molecule type" value="Genomic_DNA"/>
</dbReference>
<dbReference type="InterPro" id="IPR051211">
    <property type="entry name" value="PG_lysyltransferase"/>
</dbReference>
<feature type="transmembrane region" description="Helical" evidence="7">
    <location>
        <begin position="259"/>
        <end position="281"/>
    </location>
</feature>
<organism evidence="8 9">
    <name type="scientific">Commensalibacter melissae</name>
    <dbReference type="NCBI Taxonomy" id="2070537"/>
    <lineage>
        <taxon>Bacteria</taxon>
        <taxon>Pseudomonadati</taxon>
        <taxon>Pseudomonadota</taxon>
        <taxon>Alphaproteobacteria</taxon>
        <taxon>Acetobacterales</taxon>
        <taxon>Acetobacteraceae</taxon>
    </lineage>
</organism>
<comment type="subcellular location">
    <subcellularLocation>
        <location evidence="1">Cell membrane</location>
        <topology evidence="1">Multi-pass membrane protein</topology>
    </subcellularLocation>
</comment>
<evidence type="ECO:0000256" key="4">
    <source>
        <dbReference type="ARBA" id="ARBA00022692"/>
    </source>
</evidence>
<keyword evidence="3" id="KW-0808">Transferase</keyword>
<feature type="transmembrane region" description="Helical" evidence="7">
    <location>
        <begin position="492"/>
        <end position="510"/>
    </location>
</feature>
<feature type="transmembrane region" description="Helical" evidence="7">
    <location>
        <begin position="68"/>
        <end position="88"/>
    </location>
</feature>
<keyword evidence="9" id="KW-1185">Reference proteome</keyword>
<feature type="transmembrane region" description="Helical" evidence="7">
    <location>
        <begin position="432"/>
        <end position="449"/>
    </location>
</feature>
<evidence type="ECO:0000313" key="9">
    <source>
        <dbReference type="Proteomes" id="UP000247565"/>
    </source>
</evidence>
<evidence type="ECO:0000256" key="2">
    <source>
        <dbReference type="ARBA" id="ARBA00022475"/>
    </source>
</evidence>
<feature type="transmembrane region" description="Helical" evidence="7">
    <location>
        <begin position="30"/>
        <end position="48"/>
    </location>
</feature>
<dbReference type="RefSeq" id="WP_110438192.1">
    <property type="nucleotide sequence ID" value="NZ_CP046393.1"/>
</dbReference>
<feature type="transmembrane region" description="Helical" evidence="7">
    <location>
        <begin position="455"/>
        <end position="471"/>
    </location>
</feature>
<protein>
    <submittedName>
        <fullName evidence="8">Lysylphosphatidylglycerol synthetase family protein</fullName>
    </submittedName>
</protein>
<feature type="transmembrane region" description="Helical" evidence="7">
    <location>
        <begin position="100"/>
        <end position="124"/>
    </location>
</feature>
<evidence type="ECO:0000256" key="7">
    <source>
        <dbReference type="SAM" id="Phobius"/>
    </source>
</evidence>
<dbReference type="OrthoDB" id="145485at2"/>
<dbReference type="GO" id="GO:0016755">
    <property type="term" value="F:aminoacyltransferase activity"/>
    <property type="evidence" value="ECO:0007669"/>
    <property type="project" value="TreeGrafter"/>
</dbReference>
<evidence type="ECO:0000256" key="6">
    <source>
        <dbReference type="ARBA" id="ARBA00023136"/>
    </source>
</evidence>
<keyword evidence="2" id="KW-1003">Cell membrane</keyword>
<proteinExistence type="predicted"/>
<keyword evidence="6 7" id="KW-0472">Membrane</keyword>
<reference evidence="8 9" key="1">
    <citation type="submission" date="2018-05" db="EMBL/GenBank/DDBJ databases">
        <title>Reference genomes for bee gut microbiota database.</title>
        <authorList>
            <person name="Ellegaard K.M."/>
        </authorList>
    </citation>
    <scope>NUCLEOTIDE SEQUENCE [LARGE SCALE GENOMIC DNA]</scope>
    <source>
        <strain evidence="8 9">ESL0284</strain>
    </source>
</reference>
<accession>A0A318N276</accession>
<feature type="transmembrane region" description="Helical" evidence="7">
    <location>
        <begin position="144"/>
        <end position="169"/>
    </location>
</feature>
<evidence type="ECO:0000256" key="3">
    <source>
        <dbReference type="ARBA" id="ARBA00022679"/>
    </source>
</evidence>
<evidence type="ECO:0000256" key="1">
    <source>
        <dbReference type="ARBA" id="ARBA00004651"/>
    </source>
</evidence>
<dbReference type="GO" id="GO:0005886">
    <property type="term" value="C:plasma membrane"/>
    <property type="evidence" value="ECO:0007669"/>
    <property type="project" value="UniProtKB-SubCell"/>
</dbReference>
<feature type="transmembrane region" description="Helical" evidence="7">
    <location>
        <begin position="366"/>
        <end position="390"/>
    </location>
</feature>
<feature type="transmembrane region" description="Helical" evidence="7">
    <location>
        <begin position="181"/>
        <end position="205"/>
    </location>
</feature>
<evidence type="ECO:0000313" key="8">
    <source>
        <dbReference type="EMBL" id="PXZ01673.1"/>
    </source>
</evidence>
<sequence length="688" mass="76605">MQPSDFEKLNNTQNDGKHYKNTGWKIHLKYCSRILGVLLFVAAIYVVQKEFKHLSLKEIKLSFEQIPTFSLLMAGVCTLLSFFVLSFYDKMAVRQIGYRLSFLKTAFASFCSYVLSHNIGLSAVSGAMVRFRLYGSWGLKPLEILQVIAFCSITYFIGVAVLVGGLLIFKSNSLPIIGQALPGWIFIFIGIIAWLGVFGYIFLSFRCNTLKVWKYTLSFPRPSMAISQIVVATAEVIITAAIPYCVVPSHSIMIGYPALDFMSFMAIYIASYIAGLISSVPGGAGVFEGSMILALKNYMPMANIMCVIFVFRFLYYLIPLFIAGSMFAVHEILIRSKSIFDKPRKKNLLRFNPSLFIDENLRESDAAFSVAIAAAAVFICALIDLAVPLFDSGLILHDAGTFSLFIELTGDYILSFLGLILLTLTVSLVRRITLAWGLSLCILIASAVITLIMGTYLIIPAILTLVAFFIAPFRKCYYRSASLTDAPFSSKIIVEVILFLTTVLIINWLIPQSIAQYGVVQVFFSGNISIATKIIIAVVGISGILILFKLMLPAKIVSWPWSGETKELYRVMSDTDNKLLDDIKPNGILICSKEGTAIPFIRKDNFLVGIGDPVGNEREIVNTIWRLRDLALQENRSIGFWGAGKKYLTIYHDFGLASLKLDKTDHFVCCEVQYASFMINLIGKFKKS</sequence>
<dbReference type="InterPro" id="IPR022791">
    <property type="entry name" value="L-PG_synthase/AglD"/>
</dbReference>
<dbReference type="GO" id="GO:0055091">
    <property type="term" value="P:phospholipid homeostasis"/>
    <property type="evidence" value="ECO:0007669"/>
    <property type="project" value="TreeGrafter"/>
</dbReference>
<dbReference type="AlphaFoldDB" id="A0A318N276"/>
<comment type="caution">
    <text evidence="8">The sequence shown here is derived from an EMBL/GenBank/DDBJ whole genome shotgun (WGS) entry which is preliminary data.</text>
</comment>
<dbReference type="PANTHER" id="PTHR34697">
    <property type="entry name" value="PHOSPHATIDYLGLYCEROL LYSYLTRANSFERASE"/>
    <property type="match status" value="1"/>
</dbReference>
<dbReference type="Pfam" id="PF03706">
    <property type="entry name" value="LPG_synthase_TM"/>
    <property type="match status" value="1"/>
</dbReference>
<name>A0A318N276_9PROT</name>
<keyword evidence="4 7" id="KW-0812">Transmembrane</keyword>
<evidence type="ECO:0000256" key="5">
    <source>
        <dbReference type="ARBA" id="ARBA00022989"/>
    </source>
</evidence>
<feature type="transmembrane region" description="Helical" evidence="7">
    <location>
        <begin position="530"/>
        <end position="552"/>
    </location>
</feature>
<feature type="transmembrane region" description="Helical" evidence="7">
    <location>
        <begin position="402"/>
        <end position="425"/>
    </location>
</feature>
<gene>
    <name evidence="8" type="ORF">DK869_01285</name>
</gene>
<keyword evidence="5 7" id="KW-1133">Transmembrane helix</keyword>
<dbReference type="Proteomes" id="UP000247565">
    <property type="component" value="Unassembled WGS sequence"/>
</dbReference>